<feature type="chain" id="PRO_5007542110" evidence="1">
    <location>
        <begin position="25"/>
        <end position="101"/>
    </location>
</feature>
<protein>
    <submittedName>
        <fullName evidence="2">Putative secreted protein</fullName>
    </submittedName>
</protein>
<evidence type="ECO:0000256" key="1">
    <source>
        <dbReference type="SAM" id="SignalP"/>
    </source>
</evidence>
<dbReference type="AlphaFoldDB" id="A0A147BE87"/>
<dbReference type="EMBL" id="GEGO01006310">
    <property type="protein sequence ID" value="JAR89094.1"/>
    <property type="molecule type" value="Transcribed_RNA"/>
</dbReference>
<feature type="signal peptide" evidence="1">
    <location>
        <begin position="1"/>
        <end position="24"/>
    </location>
</feature>
<organism evidence="2">
    <name type="scientific">Ixodes ricinus</name>
    <name type="common">Common tick</name>
    <name type="synonym">Acarus ricinus</name>
    <dbReference type="NCBI Taxonomy" id="34613"/>
    <lineage>
        <taxon>Eukaryota</taxon>
        <taxon>Metazoa</taxon>
        <taxon>Ecdysozoa</taxon>
        <taxon>Arthropoda</taxon>
        <taxon>Chelicerata</taxon>
        <taxon>Arachnida</taxon>
        <taxon>Acari</taxon>
        <taxon>Parasitiformes</taxon>
        <taxon>Ixodida</taxon>
        <taxon>Ixodoidea</taxon>
        <taxon>Ixodidae</taxon>
        <taxon>Ixodinae</taxon>
        <taxon>Ixodes</taxon>
    </lineage>
</organism>
<keyword evidence="1" id="KW-0732">Signal</keyword>
<sequence>MLTPSHFCLRFLFWLSPLLPLFFADPLWPLYKVSVSVSPCLVFPKSHANTFPKNTPMDLPVIFFTSFLYSAFRSDVDALGYGHPYNSRKEPHLYHPWKEQH</sequence>
<accession>A0A147BE87</accession>
<reference evidence="2" key="1">
    <citation type="journal article" date="2018" name="PLoS Negl. Trop. Dis.">
        <title>Sialome diversity of ticks revealed by RNAseq of single tick salivary glands.</title>
        <authorList>
            <person name="Perner J."/>
            <person name="Kropackova S."/>
            <person name="Kopacek P."/>
            <person name="Ribeiro J.M."/>
        </authorList>
    </citation>
    <scope>NUCLEOTIDE SEQUENCE</scope>
    <source>
        <strain evidence="2">Siblings of single egg batch collected in Ceske Budejovice</strain>
        <tissue evidence="2">Salivary glands</tissue>
    </source>
</reference>
<proteinExistence type="predicted"/>
<name>A0A147BE87_IXORI</name>
<evidence type="ECO:0000313" key="2">
    <source>
        <dbReference type="EMBL" id="JAR89094.1"/>
    </source>
</evidence>